<name>A0AAD9RIW8_9HYME</name>
<evidence type="ECO:0000256" key="1">
    <source>
        <dbReference type="ARBA" id="ARBA00004123"/>
    </source>
</evidence>
<dbReference type="InterPro" id="IPR009057">
    <property type="entry name" value="Homeodomain-like_sf"/>
</dbReference>
<dbReference type="InterPro" id="IPR001005">
    <property type="entry name" value="SANT/Myb"/>
</dbReference>
<dbReference type="AlphaFoldDB" id="A0AAD9RIW8"/>
<keyword evidence="3" id="KW-1185">Reference proteome</keyword>
<dbReference type="Proteomes" id="UP001258017">
    <property type="component" value="Unassembled WGS sequence"/>
</dbReference>
<accession>A0AAD9RIW8</accession>
<dbReference type="SUPFAM" id="SSF46689">
    <property type="entry name" value="Homeodomain-like"/>
    <property type="match status" value="1"/>
</dbReference>
<dbReference type="CDD" id="cd00167">
    <property type="entry name" value="SANT"/>
    <property type="match status" value="1"/>
</dbReference>
<dbReference type="EMBL" id="JAIFRP010000053">
    <property type="protein sequence ID" value="KAK2580511.1"/>
    <property type="molecule type" value="Genomic_DNA"/>
</dbReference>
<evidence type="ECO:0000313" key="2">
    <source>
        <dbReference type="EMBL" id="KAK2580511.1"/>
    </source>
</evidence>
<gene>
    <name evidence="2" type="ORF">KPH14_006246</name>
</gene>
<sequence>MSSKITSKAATASNSTFKTHWSKREKLRLLKALKIHGHTDINKVTNMVATKSQKDVEVMINKLMVQSQAIKSNTNPIINEWLECESIKKTIKKKSLIRQVLLFIYLFEKHPTSTDGKCDYRAIYHFIYKLFCGCEAPELSKENQKLLYEVLSEVIEQTVSKPQKDIIITLEKLLDKKAGMRTYPGKKKA</sequence>
<reference evidence="2" key="1">
    <citation type="submission" date="2021-08" db="EMBL/GenBank/DDBJ databases">
        <authorList>
            <person name="Misof B."/>
            <person name="Oliver O."/>
            <person name="Podsiadlowski L."/>
            <person name="Donath A."/>
            <person name="Peters R."/>
            <person name="Mayer C."/>
            <person name="Rust J."/>
            <person name="Gunkel S."/>
            <person name="Lesny P."/>
            <person name="Martin S."/>
            <person name="Oeyen J.P."/>
            <person name="Petersen M."/>
            <person name="Panagiotis P."/>
            <person name="Wilbrandt J."/>
            <person name="Tanja T."/>
        </authorList>
    </citation>
    <scope>NUCLEOTIDE SEQUENCE</scope>
    <source>
        <strain evidence="2">GBR_01_08_01A</strain>
        <tissue evidence="2">Thorax + abdomen</tissue>
    </source>
</reference>
<reference evidence="2" key="2">
    <citation type="journal article" date="2023" name="Commun. Biol.">
        <title>Intrasexual cuticular hydrocarbon dimorphism in a wasp sheds light on hydrocarbon biosynthesis genes in Hymenoptera.</title>
        <authorList>
            <person name="Moris V.C."/>
            <person name="Podsiadlowski L."/>
            <person name="Martin S."/>
            <person name="Oeyen J.P."/>
            <person name="Donath A."/>
            <person name="Petersen M."/>
            <person name="Wilbrandt J."/>
            <person name="Misof B."/>
            <person name="Liedtke D."/>
            <person name="Thamm M."/>
            <person name="Scheiner R."/>
            <person name="Schmitt T."/>
            <person name="Niehuis O."/>
        </authorList>
    </citation>
    <scope>NUCLEOTIDE SEQUENCE</scope>
    <source>
        <strain evidence="2">GBR_01_08_01A</strain>
    </source>
</reference>
<dbReference type="Gene3D" id="1.10.10.60">
    <property type="entry name" value="Homeodomain-like"/>
    <property type="match status" value="1"/>
</dbReference>
<comment type="subcellular location">
    <subcellularLocation>
        <location evidence="1">Nucleus</location>
    </subcellularLocation>
</comment>
<proteinExistence type="predicted"/>
<organism evidence="2 3">
    <name type="scientific">Odynerus spinipes</name>
    <dbReference type="NCBI Taxonomy" id="1348599"/>
    <lineage>
        <taxon>Eukaryota</taxon>
        <taxon>Metazoa</taxon>
        <taxon>Ecdysozoa</taxon>
        <taxon>Arthropoda</taxon>
        <taxon>Hexapoda</taxon>
        <taxon>Insecta</taxon>
        <taxon>Pterygota</taxon>
        <taxon>Neoptera</taxon>
        <taxon>Endopterygota</taxon>
        <taxon>Hymenoptera</taxon>
        <taxon>Apocrita</taxon>
        <taxon>Aculeata</taxon>
        <taxon>Vespoidea</taxon>
        <taxon>Vespidae</taxon>
        <taxon>Eumeninae</taxon>
        <taxon>Odynerus</taxon>
    </lineage>
</organism>
<dbReference type="GO" id="GO:0005634">
    <property type="term" value="C:nucleus"/>
    <property type="evidence" value="ECO:0007669"/>
    <property type="project" value="UniProtKB-SubCell"/>
</dbReference>
<comment type="caution">
    <text evidence="2">The sequence shown here is derived from an EMBL/GenBank/DDBJ whole genome shotgun (WGS) entry which is preliminary data.</text>
</comment>
<evidence type="ECO:0000313" key="3">
    <source>
        <dbReference type="Proteomes" id="UP001258017"/>
    </source>
</evidence>
<protein>
    <submittedName>
        <fullName evidence="2">Uncharacterized protein</fullName>
    </submittedName>
</protein>